<accession>A0ABW9IU87</accession>
<evidence type="ECO:0000313" key="2">
    <source>
        <dbReference type="EMBL" id="MFM9652030.1"/>
    </source>
</evidence>
<evidence type="ECO:0000259" key="1">
    <source>
        <dbReference type="PROSITE" id="PS51186"/>
    </source>
</evidence>
<dbReference type="RefSeq" id="WP_369280466.1">
    <property type="nucleotide sequence ID" value="NZ_JBJVMW010000031.1"/>
</dbReference>
<dbReference type="PANTHER" id="PTHR43792">
    <property type="entry name" value="GNAT FAMILY, PUTATIVE (AFU_ORTHOLOGUE AFUA_3G00765)-RELATED-RELATED"/>
    <property type="match status" value="1"/>
</dbReference>
<comment type="caution">
    <text evidence="2">The sequence shown here is derived from an EMBL/GenBank/DDBJ whole genome shotgun (WGS) entry which is preliminary data.</text>
</comment>
<gene>
    <name evidence="2" type="ORF">ACKI1S_38590</name>
</gene>
<reference evidence="2 3" key="1">
    <citation type="submission" date="2024-12" db="EMBL/GenBank/DDBJ databases">
        <title>Forecasting of Potato common scab and diversities of Pathogenic streptomyces spp. in china.</title>
        <authorList>
            <person name="Handique U."/>
            <person name="Wu J."/>
        </authorList>
    </citation>
    <scope>NUCLEOTIDE SEQUENCE [LARGE SCALE GENOMIC DNA]</scope>
    <source>
        <strain evidence="2 3">ZRIMU1585</strain>
    </source>
</reference>
<dbReference type="InterPro" id="IPR051531">
    <property type="entry name" value="N-acetyltransferase"/>
</dbReference>
<dbReference type="Pfam" id="PF13302">
    <property type="entry name" value="Acetyltransf_3"/>
    <property type="match status" value="1"/>
</dbReference>
<dbReference type="InterPro" id="IPR016181">
    <property type="entry name" value="Acyl_CoA_acyltransferase"/>
</dbReference>
<name>A0ABW9IU87_STRGJ</name>
<dbReference type="GO" id="GO:0016746">
    <property type="term" value="F:acyltransferase activity"/>
    <property type="evidence" value="ECO:0007669"/>
    <property type="project" value="UniProtKB-KW"/>
</dbReference>
<keyword evidence="2" id="KW-0808">Transferase</keyword>
<dbReference type="EMBL" id="JBJVNE010000025">
    <property type="protein sequence ID" value="MFM9652030.1"/>
    <property type="molecule type" value="Genomic_DNA"/>
</dbReference>
<dbReference type="PROSITE" id="PS51186">
    <property type="entry name" value="GNAT"/>
    <property type="match status" value="1"/>
</dbReference>
<proteinExistence type="predicted"/>
<dbReference type="InterPro" id="IPR000182">
    <property type="entry name" value="GNAT_dom"/>
</dbReference>
<keyword evidence="3" id="KW-1185">Reference proteome</keyword>
<feature type="domain" description="N-acetyltransferase" evidence="1">
    <location>
        <begin position="11"/>
        <end position="171"/>
    </location>
</feature>
<evidence type="ECO:0000313" key="3">
    <source>
        <dbReference type="Proteomes" id="UP001631993"/>
    </source>
</evidence>
<dbReference type="Gene3D" id="3.40.630.30">
    <property type="match status" value="1"/>
</dbReference>
<protein>
    <submittedName>
        <fullName evidence="2">GNAT family N-acetyltransferase</fullName>
        <ecNumber evidence="2">2.3.-.-</ecNumber>
    </submittedName>
</protein>
<dbReference type="Proteomes" id="UP001631993">
    <property type="component" value="Unassembled WGS sequence"/>
</dbReference>
<dbReference type="SUPFAM" id="SSF55729">
    <property type="entry name" value="Acyl-CoA N-acyltransferases (Nat)"/>
    <property type="match status" value="1"/>
</dbReference>
<keyword evidence="2" id="KW-0012">Acyltransferase</keyword>
<organism evidence="2 3">
    <name type="scientific">Streptomyces galilaeus</name>
    <dbReference type="NCBI Taxonomy" id="33899"/>
    <lineage>
        <taxon>Bacteria</taxon>
        <taxon>Bacillati</taxon>
        <taxon>Actinomycetota</taxon>
        <taxon>Actinomycetes</taxon>
        <taxon>Kitasatosporales</taxon>
        <taxon>Streptomycetaceae</taxon>
        <taxon>Streptomyces</taxon>
    </lineage>
</organism>
<dbReference type="EC" id="2.3.-.-" evidence="2"/>
<sequence length="183" mass="20034">MHPVTRSSARLGLRELAIADVEALLAIYGSAVATEHLSFEPRNREQVEQVVARSVTAATAIPRTEYALAIVETETAELIGSGRLALDPHQERGATLGFALHPDVWGRGFGVEAVRLLLEFGFNDLRLHRIWGARSPLNKASAKTMSAVGMVEEGTIREHVLKAGTWRDSVVHAIIDREFSSRS</sequence>